<evidence type="ECO:0000256" key="1">
    <source>
        <dbReference type="SAM" id="MobiDB-lite"/>
    </source>
</evidence>
<protein>
    <submittedName>
        <fullName evidence="2">Uncharacterized protein</fullName>
    </submittedName>
</protein>
<keyword evidence="3" id="KW-1185">Reference proteome</keyword>
<dbReference type="AlphaFoldDB" id="A0AAV6ILY3"/>
<dbReference type="EMBL" id="JACTNZ010000010">
    <property type="protein sequence ID" value="KAG5529721.1"/>
    <property type="molecule type" value="Genomic_DNA"/>
</dbReference>
<comment type="caution">
    <text evidence="2">The sequence shown here is derived from an EMBL/GenBank/DDBJ whole genome shotgun (WGS) entry which is preliminary data.</text>
</comment>
<dbReference type="Proteomes" id="UP000823749">
    <property type="component" value="Chromosome 10"/>
</dbReference>
<proteinExistence type="predicted"/>
<reference evidence="2" key="1">
    <citation type="submission" date="2020-08" db="EMBL/GenBank/DDBJ databases">
        <title>Plant Genome Project.</title>
        <authorList>
            <person name="Zhang R.-G."/>
        </authorList>
    </citation>
    <scope>NUCLEOTIDE SEQUENCE</scope>
    <source>
        <strain evidence="2">WSP0</strain>
        <tissue evidence="2">Leaf</tissue>
    </source>
</reference>
<organism evidence="2 3">
    <name type="scientific">Rhododendron griersonianum</name>
    <dbReference type="NCBI Taxonomy" id="479676"/>
    <lineage>
        <taxon>Eukaryota</taxon>
        <taxon>Viridiplantae</taxon>
        <taxon>Streptophyta</taxon>
        <taxon>Embryophyta</taxon>
        <taxon>Tracheophyta</taxon>
        <taxon>Spermatophyta</taxon>
        <taxon>Magnoliopsida</taxon>
        <taxon>eudicotyledons</taxon>
        <taxon>Gunneridae</taxon>
        <taxon>Pentapetalae</taxon>
        <taxon>asterids</taxon>
        <taxon>Ericales</taxon>
        <taxon>Ericaceae</taxon>
        <taxon>Ericoideae</taxon>
        <taxon>Rhodoreae</taxon>
        <taxon>Rhododendron</taxon>
    </lineage>
</organism>
<gene>
    <name evidence="2" type="ORF">RHGRI_030188</name>
</gene>
<accession>A0AAV6ILY3</accession>
<feature type="compositionally biased region" description="Basic and acidic residues" evidence="1">
    <location>
        <begin position="1"/>
        <end position="11"/>
    </location>
</feature>
<evidence type="ECO:0000313" key="3">
    <source>
        <dbReference type="Proteomes" id="UP000823749"/>
    </source>
</evidence>
<evidence type="ECO:0000313" key="2">
    <source>
        <dbReference type="EMBL" id="KAG5529721.1"/>
    </source>
</evidence>
<sequence length="362" mass="39848">MTLHSTTEKHIPRAPIPSQHRSATISSTETHSPIGQIILHPHVLLMNVPDYAPGDPKRIRPSDPQAVDPTPDITQHPLLLDHNLHSLLVLEHQIAYQPSDRNRVPVETHVQHPFVHVPLLELRSHRCDDCTPHLGVSLFHEVGVLAAGVDHRLTDSAGVGPEYCGRYVQLPRAEPDSDQREGEGQGVEIRHALTLRESQHADVLECFRIGVLAQVESPARRSSVVAGAERGAVGEFSNLGLGGERQPSEVHSQNTLRVGGVRGAPEDQRRGALGTRKSEFFPDQIPLGQGPVRVEVRGSREKEEEREGSNDVVGGGFLGGIFLLHWIHDSWLPVSRTICWVCGGVPIGRETMRAIEYLNADR</sequence>
<feature type="compositionally biased region" description="Polar residues" evidence="1">
    <location>
        <begin position="19"/>
        <end position="30"/>
    </location>
</feature>
<name>A0AAV6ILY3_9ERIC</name>
<feature type="region of interest" description="Disordered" evidence="1">
    <location>
        <begin position="1"/>
        <end position="30"/>
    </location>
</feature>